<dbReference type="EMBL" id="NRRU01000013">
    <property type="protein sequence ID" value="MBK1712142.1"/>
    <property type="molecule type" value="Genomic_DNA"/>
</dbReference>
<comment type="caution">
    <text evidence="2">The sequence shown here is derived from an EMBL/GenBank/DDBJ whole genome shotgun (WGS) entry which is preliminary data.</text>
</comment>
<dbReference type="SUPFAM" id="SSF47413">
    <property type="entry name" value="lambda repressor-like DNA-binding domains"/>
    <property type="match status" value="1"/>
</dbReference>
<evidence type="ECO:0000313" key="2">
    <source>
        <dbReference type="EMBL" id="MBK1712142.1"/>
    </source>
</evidence>
<dbReference type="InterPro" id="IPR010982">
    <property type="entry name" value="Lambda_DNA-bd_dom_sf"/>
</dbReference>
<dbReference type="CDD" id="cd00093">
    <property type="entry name" value="HTH_XRE"/>
    <property type="match status" value="1"/>
</dbReference>
<name>A0ABS1DTM2_RUBGE</name>
<sequence>MPPSTQNFPLGHRDSSEISIRSSAELGATIRGQRKQLALTQLDLAGLGNTGNRFIVDLENGKPTVQLQKALDILDLLGLEVVVRSKASRSL</sequence>
<keyword evidence="3" id="KW-1185">Reference proteome</keyword>
<organism evidence="2 3">
    <name type="scientific">Rubrivivax gelatinosus</name>
    <name type="common">Rhodocyclus gelatinosus</name>
    <name type="synonym">Rhodopseudomonas gelatinosa</name>
    <dbReference type="NCBI Taxonomy" id="28068"/>
    <lineage>
        <taxon>Bacteria</taxon>
        <taxon>Pseudomonadati</taxon>
        <taxon>Pseudomonadota</taxon>
        <taxon>Betaproteobacteria</taxon>
        <taxon>Burkholderiales</taxon>
        <taxon>Sphaerotilaceae</taxon>
        <taxon>Rubrivivax</taxon>
    </lineage>
</organism>
<evidence type="ECO:0000259" key="1">
    <source>
        <dbReference type="PROSITE" id="PS50943"/>
    </source>
</evidence>
<dbReference type="PROSITE" id="PS50943">
    <property type="entry name" value="HTH_CROC1"/>
    <property type="match status" value="1"/>
</dbReference>
<evidence type="ECO:0000313" key="3">
    <source>
        <dbReference type="Proteomes" id="UP001041814"/>
    </source>
</evidence>
<reference evidence="2" key="1">
    <citation type="submission" date="2017-08" db="EMBL/GenBank/DDBJ databases">
        <authorList>
            <person name="Imhoff J.F."/>
            <person name="Rahn T."/>
            <person name="Kuenzel S."/>
            <person name="Neulinger S.C."/>
        </authorList>
    </citation>
    <scope>NUCLEOTIDE SEQUENCE</scope>
    <source>
        <strain evidence="2">IM 151</strain>
    </source>
</reference>
<accession>A0ABS1DTM2</accession>
<protein>
    <submittedName>
        <fullName evidence="2">DNA-binding protein</fullName>
    </submittedName>
</protein>
<dbReference type="InterPro" id="IPR001387">
    <property type="entry name" value="Cro/C1-type_HTH"/>
</dbReference>
<keyword evidence="2" id="KW-0238">DNA-binding</keyword>
<feature type="domain" description="HTH cro/C1-type" evidence="1">
    <location>
        <begin position="30"/>
        <end position="84"/>
    </location>
</feature>
<gene>
    <name evidence="2" type="ORF">CKO43_05035</name>
</gene>
<dbReference type="Proteomes" id="UP001041814">
    <property type="component" value="Unassembled WGS sequence"/>
</dbReference>
<proteinExistence type="predicted"/>
<reference evidence="2" key="2">
    <citation type="journal article" date="2020" name="Microorganisms">
        <title>Osmotic Adaptation and Compatible Solute Biosynthesis of Phototrophic Bacteria as Revealed from Genome Analyses.</title>
        <authorList>
            <person name="Imhoff J.F."/>
            <person name="Rahn T."/>
            <person name="Kunzel S."/>
            <person name="Keller A."/>
            <person name="Neulinger S.C."/>
        </authorList>
    </citation>
    <scope>NUCLEOTIDE SEQUENCE</scope>
    <source>
        <strain evidence="2">IM 151</strain>
    </source>
</reference>
<dbReference type="Gene3D" id="1.10.260.40">
    <property type="entry name" value="lambda repressor-like DNA-binding domains"/>
    <property type="match status" value="1"/>
</dbReference>
<dbReference type="GO" id="GO:0003677">
    <property type="term" value="F:DNA binding"/>
    <property type="evidence" value="ECO:0007669"/>
    <property type="project" value="UniProtKB-KW"/>
</dbReference>